<name>R0FKT4_9BRAS</name>
<reference evidence="2" key="1">
    <citation type="journal article" date="2013" name="Nat. Genet.">
        <title>The Capsella rubella genome and the genomic consequences of rapid mating system evolution.</title>
        <authorList>
            <person name="Slotte T."/>
            <person name="Hazzouri K.M."/>
            <person name="Agren J.A."/>
            <person name="Koenig D."/>
            <person name="Maumus F."/>
            <person name="Guo Y.L."/>
            <person name="Steige K."/>
            <person name="Platts A.E."/>
            <person name="Escobar J.S."/>
            <person name="Newman L.K."/>
            <person name="Wang W."/>
            <person name="Mandakova T."/>
            <person name="Vello E."/>
            <person name="Smith L.M."/>
            <person name="Henz S.R."/>
            <person name="Steffen J."/>
            <person name="Takuno S."/>
            <person name="Brandvain Y."/>
            <person name="Coop G."/>
            <person name="Andolfatto P."/>
            <person name="Hu T.T."/>
            <person name="Blanchette M."/>
            <person name="Clark R.M."/>
            <person name="Quesneville H."/>
            <person name="Nordborg M."/>
            <person name="Gaut B.S."/>
            <person name="Lysak M.A."/>
            <person name="Jenkins J."/>
            <person name="Grimwood J."/>
            <person name="Chapman J."/>
            <person name="Prochnik S."/>
            <person name="Shu S."/>
            <person name="Rokhsar D."/>
            <person name="Schmutz J."/>
            <person name="Weigel D."/>
            <person name="Wright S.I."/>
        </authorList>
    </citation>
    <scope>NUCLEOTIDE SEQUENCE [LARGE SCALE GENOMIC DNA]</scope>
    <source>
        <strain evidence="2">cv. Monte Gargano</strain>
    </source>
</reference>
<proteinExistence type="predicted"/>
<accession>R0FKT4</accession>
<gene>
    <name evidence="1" type="ORF">CARUB_v10003206mg</name>
</gene>
<sequence length="54" mass="5750">KACRSEIMMESLFALSPTTKIVEASGIAGKHVNCSNVDPQLAIGNKNSKFGIKN</sequence>
<protein>
    <submittedName>
        <fullName evidence="1">Uncharacterized protein</fullName>
    </submittedName>
</protein>
<organism evidence="1 2">
    <name type="scientific">Capsella rubella</name>
    <dbReference type="NCBI Taxonomy" id="81985"/>
    <lineage>
        <taxon>Eukaryota</taxon>
        <taxon>Viridiplantae</taxon>
        <taxon>Streptophyta</taxon>
        <taxon>Embryophyta</taxon>
        <taxon>Tracheophyta</taxon>
        <taxon>Spermatophyta</taxon>
        <taxon>Magnoliopsida</taxon>
        <taxon>eudicotyledons</taxon>
        <taxon>Gunneridae</taxon>
        <taxon>Pentapetalae</taxon>
        <taxon>rosids</taxon>
        <taxon>malvids</taxon>
        <taxon>Brassicales</taxon>
        <taxon>Brassicaceae</taxon>
        <taxon>Camelineae</taxon>
        <taxon>Capsella</taxon>
    </lineage>
</organism>
<evidence type="ECO:0000313" key="2">
    <source>
        <dbReference type="Proteomes" id="UP000029121"/>
    </source>
</evidence>
<dbReference type="EMBL" id="KB870810">
    <property type="protein sequence ID" value="EOA22546.1"/>
    <property type="molecule type" value="Genomic_DNA"/>
</dbReference>
<keyword evidence="2" id="KW-1185">Reference proteome</keyword>
<feature type="non-terminal residue" evidence="1">
    <location>
        <position position="1"/>
    </location>
</feature>
<dbReference type="AlphaFoldDB" id="R0FKT4"/>
<evidence type="ECO:0000313" key="1">
    <source>
        <dbReference type="EMBL" id="EOA22546.1"/>
    </source>
</evidence>
<dbReference type="Proteomes" id="UP000029121">
    <property type="component" value="Unassembled WGS sequence"/>
</dbReference>